<dbReference type="Gene3D" id="3.40.50.620">
    <property type="entry name" value="HUPs"/>
    <property type="match status" value="2"/>
</dbReference>
<dbReference type="SUPFAM" id="SSF52402">
    <property type="entry name" value="Adenine nucleotide alpha hydrolases-like"/>
    <property type="match status" value="2"/>
</dbReference>
<dbReference type="PANTHER" id="PTHR46268:SF6">
    <property type="entry name" value="UNIVERSAL STRESS PROTEIN UP12"/>
    <property type="match status" value="1"/>
</dbReference>
<dbReference type="Pfam" id="PF00582">
    <property type="entry name" value="Usp"/>
    <property type="match status" value="2"/>
</dbReference>
<proteinExistence type="inferred from homology"/>
<evidence type="ECO:0000313" key="4">
    <source>
        <dbReference type="Proteomes" id="UP001595878"/>
    </source>
</evidence>
<dbReference type="InterPro" id="IPR014729">
    <property type="entry name" value="Rossmann-like_a/b/a_fold"/>
</dbReference>
<feature type="domain" description="UspA" evidence="2">
    <location>
        <begin position="149"/>
        <end position="270"/>
    </location>
</feature>
<dbReference type="Proteomes" id="UP001595878">
    <property type="component" value="Unassembled WGS sequence"/>
</dbReference>
<evidence type="ECO:0000256" key="1">
    <source>
        <dbReference type="ARBA" id="ARBA00008791"/>
    </source>
</evidence>
<evidence type="ECO:0000259" key="2">
    <source>
        <dbReference type="Pfam" id="PF00582"/>
    </source>
</evidence>
<comment type="caution">
    <text evidence="3">The sequence shown here is derived from an EMBL/GenBank/DDBJ whole genome shotgun (WGS) entry which is preliminary data.</text>
</comment>
<sequence>MKNIIIPVDFSKQSEFALKAGAIIAQRNKATLHVLHMLELSESVFTKTISSQTEEMFFMLRLAEKKLAEFIERDYLKGIDVRPVIKQHKVYKEVDLVAKDLKADLIIMGSHGLTMQDGLFAGSNAEKMVRNSATPVLIIKREPKEFTLQKVILATSLTEKSIPAYQKAMNIFSSLGSTVHPVYVNLPGSGFISSKEFFEKVRNFAASGGTDKVAFIAGHTVEDGLIQYADEIDADLISVSTHARKGLNHFFNGSISEDLANHALTPVMTFKL</sequence>
<reference evidence="4" key="1">
    <citation type="journal article" date="2019" name="Int. J. Syst. Evol. Microbiol.">
        <title>The Global Catalogue of Microorganisms (GCM) 10K type strain sequencing project: providing services to taxonomists for standard genome sequencing and annotation.</title>
        <authorList>
            <consortium name="The Broad Institute Genomics Platform"/>
            <consortium name="The Broad Institute Genome Sequencing Center for Infectious Disease"/>
            <person name="Wu L."/>
            <person name="Ma J."/>
        </authorList>
    </citation>
    <scope>NUCLEOTIDE SEQUENCE [LARGE SCALE GENOMIC DNA]</scope>
    <source>
        <strain evidence="4">CGMCC 4.7427</strain>
    </source>
</reference>
<feature type="domain" description="UspA" evidence="2">
    <location>
        <begin position="1"/>
        <end position="140"/>
    </location>
</feature>
<dbReference type="PANTHER" id="PTHR46268">
    <property type="entry name" value="STRESS RESPONSE PROTEIN NHAX"/>
    <property type="match status" value="1"/>
</dbReference>
<comment type="similarity">
    <text evidence="1">Belongs to the universal stress protein A family.</text>
</comment>
<dbReference type="PRINTS" id="PR01438">
    <property type="entry name" value="UNVRSLSTRESS"/>
</dbReference>
<accession>A0ABV9L9V3</accession>
<dbReference type="RefSeq" id="WP_380032740.1">
    <property type="nucleotide sequence ID" value="NZ_JBHSHB010000008.1"/>
</dbReference>
<dbReference type="InterPro" id="IPR006015">
    <property type="entry name" value="Universal_stress_UspA"/>
</dbReference>
<organism evidence="3 4">
    <name type="scientific">Dokdonia genika</name>
    <dbReference type="NCBI Taxonomy" id="308113"/>
    <lineage>
        <taxon>Bacteria</taxon>
        <taxon>Pseudomonadati</taxon>
        <taxon>Bacteroidota</taxon>
        <taxon>Flavobacteriia</taxon>
        <taxon>Flavobacteriales</taxon>
        <taxon>Flavobacteriaceae</taxon>
        <taxon>Dokdonia</taxon>
    </lineage>
</organism>
<protein>
    <submittedName>
        <fullName evidence="3">Universal stress protein</fullName>
    </submittedName>
</protein>
<dbReference type="CDD" id="cd00293">
    <property type="entry name" value="USP-like"/>
    <property type="match status" value="2"/>
</dbReference>
<evidence type="ECO:0000313" key="3">
    <source>
        <dbReference type="EMBL" id="MFC4689925.1"/>
    </source>
</evidence>
<gene>
    <name evidence="3" type="ORF">ACFO5T_05745</name>
</gene>
<dbReference type="InterPro" id="IPR006016">
    <property type="entry name" value="UspA"/>
</dbReference>
<name>A0ABV9L9V3_9FLAO</name>
<dbReference type="EMBL" id="JBHSHB010000008">
    <property type="protein sequence ID" value="MFC4689925.1"/>
    <property type="molecule type" value="Genomic_DNA"/>
</dbReference>
<keyword evidence="4" id="KW-1185">Reference proteome</keyword>